<keyword evidence="1" id="KW-0732">Signal</keyword>
<dbReference type="InterPro" id="IPR015168">
    <property type="entry name" value="SsuA/THI5"/>
</dbReference>
<evidence type="ECO:0000313" key="3">
    <source>
        <dbReference type="EMBL" id="GKY90099.1"/>
    </source>
</evidence>
<evidence type="ECO:0000259" key="2">
    <source>
        <dbReference type="Pfam" id="PF09084"/>
    </source>
</evidence>
<proteinExistence type="predicted"/>
<feature type="chain" id="PRO_5046929088" description="SsuA/THI5-like domain-containing protein" evidence="1">
    <location>
        <begin position="29"/>
        <end position="344"/>
    </location>
</feature>
<protein>
    <recommendedName>
        <fullName evidence="2">SsuA/THI5-like domain-containing protein</fullName>
    </recommendedName>
</protein>
<name>A0ABQ5LYS8_9RHOB</name>
<dbReference type="RefSeq" id="WP_281843994.1">
    <property type="nucleotide sequence ID" value="NZ_BROH01000018.1"/>
</dbReference>
<gene>
    <name evidence="3" type="ORF">STA1M1_39680</name>
</gene>
<feature type="signal peptide" evidence="1">
    <location>
        <begin position="1"/>
        <end position="28"/>
    </location>
</feature>
<sequence length="344" mass="35538">MKPFGWRMTAAALGAVALNIAATGGSAAQDLTPVNVLLPIPEGIAFTPMIVARENGIFADAGIDVSTSVADGSGYLSQQIVAGHSQFALMGAADAVVSFTKRDDVRVLFCNQVKNVYRIVAKADAGIGSMAELQGKSLGYTEPGGGESKLVSAAIDEAGLVVNDTIRLVPIGSAGPQSLVALQNDTVQAYSSSFPDVAALAAAGIEWVDITPAKYSNVPGACMVTTEQVLATDEGMAAATALTSAWVQGQYYSIENRAEAFELVCSTIESACENEVAAEALFAEAMNLITPPEGHRPGELTPSSWQTVVEILASSDTVPADLDIMPLISGEHVEAVIAAAYAGR</sequence>
<dbReference type="InterPro" id="IPR027939">
    <property type="entry name" value="NMT1/THI5"/>
</dbReference>
<dbReference type="Pfam" id="PF09084">
    <property type="entry name" value="NMT1"/>
    <property type="match status" value="1"/>
</dbReference>
<feature type="domain" description="SsuA/THI5-like" evidence="2">
    <location>
        <begin position="46"/>
        <end position="259"/>
    </location>
</feature>
<dbReference type="PANTHER" id="PTHR31528:SF15">
    <property type="entry name" value="RIBOFLAVIN-BINDING PROTEIN RIBY"/>
    <property type="match status" value="1"/>
</dbReference>
<evidence type="ECO:0000313" key="4">
    <source>
        <dbReference type="Proteomes" id="UP001144205"/>
    </source>
</evidence>
<reference evidence="3" key="1">
    <citation type="journal article" date="2023" name="Int. J. Syst. Evol. Microbiol.">
        <title>Sinisalibacter aestuarii sp. nov., isolated from estuarine sediment of the Arakawa River.</title>
        <authorList>
            <person name="Arafat S.T."/>
            <person name="Hirano S."/>
            <person name="Sato A."/>
            <person name="Takeuchi K."/>
            <person name="Yasuda T."/>
            <person name="Terahara T."/>
            <person name="Hamada M."/>
            <person name="Kobayashi T."/>
        </authorList>
    </citation>
    <scope>NUCLEOTIDE SEQUENCE</scope>
    <source>
        <strain evidence="3">B-399</strain>
    </source>
</reference>
<dbReference type="EMBL" id="BROH01000018">
    <property type="protein sequence ID" value="GKY90099.1"/>
    <property type="molecule type" value="Genomic_DNA"/>
</dbReference>
<dbReference type="Proteomes" id="UP001144205">
    <property type="component" value="Unassembled WGS sequence"/>
</dbReference>
<dbReference type="PANTHER" id="PTHR31528">
    <property type="entry name" value="4-AMINO-5-HYDROXYMETHYL-2-METHYLPYRIMIDINE PHOSPHATE SYNTHASE THI11-RELATED"/>
    <property type="match status" value="1"/>
</dbReference>
<keyword evidence="4" id="KW-1185">Reference proteome</keyword>
<dbReference type="SUPFAM" id="SSF53850">
    <property type="entry name" value="Periplasmic binding protein-like II"/>
    <property type="match status" value="1"/>
</dbReference>
<dbReference type="Gene3D" id="3.40.190.10">
    <property type="entry name" value="Periplasmic binding protein-like II"/>
    <property type="match status" value="2"/>
</dbReference>
<accession>A0ABQ5LYS8</accession>
<evidence type="ECO:0000256" key="1">
    <source>
        <dbReference type="SAM" id="SignalP"/>
    </source>
</evidence>
<organism evidence="3 4">
    <name type="scientific">Sinisalibacter aestuarii</name>
    <dbReference type="NCBI Taxonomy" id="2949426"/>
    <lineage>
        <taxon>Bacteria</taxon>
        <taxon>Pseudomonadati</taxon>
        <taxon>Pseudomonadota</taxon>
        <taxon>Alphaproteobacteria</taxon>
        <taxon>Rhodobacterales</taxon>
        <taxon>Roseobacteraceae</taxon>
        <taxon>Sinisalibacter</taxon>
    </lineage>
</organism>
<comment type="caution">
    <text evidence="3">The sequence shown here is derived from an EMBL/GenBank/DDBJ whole genome shotgun (WGS) entry which is preliminary data.</text>
</comment>